<dbReference type="PANTHER" id="PTHR47441:SF3">
    <property type="entry name" value="RELEASE FACTOR GLUTAMINE METHYLTRANSFERASE"/>
    <property type="match status" value="1"/>
</dbReference>
<dbReference type="GO" id="GO:0102559">
    <property type="term" value="F:peptide chain release factor N(5)-glutamine methyltransferase activity"/>
    <property type="evidence" value="ECO:0007669"/>
    <property type="project" value="UniProtKB-EC"/>
</dbReference>
<feature type="binding site" evidence="4">
    <location>
        <begin position="197"/>
        <end position="200"/>
    </location>
    <ligand>
        <name>substrate</name>
    </ligand>
</feature>
<dbReference type="PANTHER" id="PTHR47441">
    <property type="match status" value="1"/>
</dbReference>
<proteinExistence type="inferred from homology"/>
<evidence type="ECO:0000313" key="7">
    <source>
        <dbReference type="Proteomes" id="UP000001175"/>
    </source>
</evidence>
<dbReference type="InterPro" id="IPR004556">
    <property type="entry name" value="HemK-like"/>
</dbReference>
<dbReference type="InterPro" id="IPR029063">
    <property type="entry name" value="SAM-dependent_MTases_sf"/>
</dbReference>
<evidence type="ECO:0000259" key="5">
    <source>
        <dbReference type="Pfam" id="PF05175"/>
    </source>
</evidence>
<dbReference type="NCBIfam" id="TIGR03534">
    <property type="entry name" value="RF_mod_PrmC"/>
    <property type="match status" value="1"/>
</dbReference>
<dbReference type="eggNOG" id="COG2890">
    <property type="taxonomic scope" value="Bacteria"/>
</dbReference>
<comment type="catalytic activity">
    <reaction evidence="4">
        <text>L-glutaminyl-[peptide chain release factor] + S-adenosyl-L-methionine = N(5)-methyl-L-glutaminyl-[peptide chain release factor] + S-adenosyl-L-homocysteine + H(+)</text>
        <dbReference type="Rhea" id="RHEA:42896"/>
        <dbReference type="Rhea" id="RHEA-COMP:10271"/>
        <dbReference type="Rhea" id="RHEA-COMP:10272"/>
        <dbReference type="ChEBI" id="CHEBI:15378"/>
        <dbReference type="ChEBI" id="CHEBI:30011"/>
        <dbReference type="ChEBI" id="CHEBI:57856"/>
        <dbReference type="ChEBI" id="CHEBI:59789"/>
        <dbReference type="ChEBI" id="CHEBI:61891"/>
        <dbReference type="EC" id="2.1.1.297"/>
    </reaction>
</comment>
<comment type="function">
    <text evidence="4">Methylates the class 1 translation termination release factors RF1/PrfA and RF2/PrfB on the glutamine residue of the universally conserved GGQ motif.</text>
</comment>
<name>A0A0H3K4S6_SYNP6</name>
<evidence type="ECO:0000256" key="1">
    <source>
        <dbReference type="ARBA" id="ARBA00022603"/>
    </source>
</evidence>
<dbReference type="RefSeq" id="WP_011244541.1">
    <property type="nucleotide sequence ID" value="NC_006576.1"/>
</dbReference>
<dbReference type="AlphaFoldDB" id="A0A0H3K4S6"/>
<dbReference type="HAMAP" id="MF_02126">
    <property type="entry name" value="RF_methyltr_PrmC"/>
    <property type="match status" value="1"/>
</dbReference>
<evidence type="ECO:0000256" key="4">
    <source>
        <dbReference type="HAMAP-Rule" id="MF_02126"/>
    </source>
</evidence>
<dbReference type="PROSITE" id="PS00092">
    <property type="entry name" value="N6_MTASE"/>
    <property type="match status" value="1"/>
</dbReference>
<feature type="domain" description="Methyltransferase small" evidence="5">
    <location>
        <begin position="120"/>
        <end position="202"/>
    </location>
</feature>
<gene>
    <name evidence="6" type="primary">hemG</name>
    <name evidence="4" type="synonym">prmC</name>
    <name evidence="6" type="ordered locus">syc2231_c</name>
</gene>
<dbReference type="InterPro" id="IPR019874">
    <property type="entry name" value="RF_methyltr_PrmC"/>
</dbReference>
<dbReference type="EMBL" id="AP008231">
    <property type="protein sequence ID" value="BAD80421.1"/>
    <property type="molecule type" value="Genomic_DNA"/>
</dbReference>
<feature type="binding site" evidence="4">
    <location>
        <position position="197"/>
    </location>
    <ligand>
        <name>S-adenosyl-L-methionine</name>
        <dbReference type="ChEBI" id="CHEBI:59789"/>
    </ligand>
</feature>
<dbReference type="InterPro" id="IPR002052">
    <property type="entry name" value="DNA_methylase_N6_adenine_CS"/>
</dbReference>
<evidence type="ECO:0000256" key="3">
    <source>
        <dbReference type="ARBA" id="ARBA00022691"/>
    </source>
</evidence>
<keyword evidence="1 4" id="KW-0489">Methyltransferase</keyword>
<feature type="binding site" evidence="4">
    <location>
        <position position="180"/>
    </location>
    <ligand>
        <name>S-adenosyl-L-methionine</name>
        <dbReference type="ChEBI" id="CHEBI:59789"/>
    </ligand>
</feature>
<dbReference type="Proteomes" id="UP000001175">
    <property type="component" value="Chromosome"/>
</dbReference>
<dbReference type="EC" id="2.1.1.297" evidence="4"/>
<dbReference type="SUPFAM" id="SSF53335">
    <property type="entry name" value="S-adenosyl-L-methionine-dependent methyltransferases"/>
    <property type="match status" value="1"/>
</dbReference>
<evidence type="ECO:0000313" key="6">
    <source>
        <dbReference type="EMBL" id="BAD80421.1"/>
    </source>
</evidence>
<dbReference type="Gene3D" id="3.40.50.150">
    <property type="entry name" value="Vaccinia Virus protein VP39"/>
    <property type="match status" value="1"/>
</dbReference>
<comment type="similarity">
    <text evidence="4">Belongs to the protein N5-glutamine methyltransferase family. PrmC subfamily.</text>
</comment>
<dbReference type="GO" id="GO:0032259">
    <property type="term" value="P:methylation"/>
    <property type="evidence" value="ECO:0007669"/>
    <property type="project" value="UniProtKB-KW"/>
</dbReference>
<protein>
    <recommendedName>
        <fullName evidence="4">Release factor glutamine methyltransferase</fullName>
        <shortName evidence="4">RF MTase</shortName>
        <ecNumber evidence="4">2.1.1.297</ecNumber>
    </recommendedName>
    <alternativeName>
        <fullName evidence="4">N5-glutamine methyltransferase PrmC</fullName>
    </alternativeName>
    <alternativeName>
        <fullName evidence="4">Protein-(glutamine-N5) MTase PrmC</fullName>
    </alternativeName>
    <alternativeName>
        <fullName evidence="4">Protein-glutamine N-methyltransferase PrmC</fullName>
    </alternativeName>
</protein>
<feature type="binding site" evidence="4">
    <location>
        <begin position="128"/>
        <end position="132"/>
    </location>
    <ligand>
        <name>S-adenosyl-L-methionine</name>
        <dbReference type="ChEBI" id="CHEBI:59789"/>
    </ligand>
</feature>
<feature type="binding site" evidence="4">
    <location>
        <position position="151"/>
    </location>
    <ligand>
        <name>S-adenosyl-L-methionine</name>
        <dbReference type="ChEBI" id="CHEBI:59789"/>
    </ligand>
</feature>
<accession>A0A0H3K4S6</accession>
<dbReference type="InterPro" id="IPR052663">
    <property type="entry name" value="RF_glutamine_MTase_cyano"/>
</dbReference>
<dbReference type="CDD" id="cd02440">
    <property type="entry name" value="AdoMet_MTases"/>
    <property type="match status" value="1"/>
</dbReference>
<reference evidence="6 7" key="1">
    <citation type="journal article" date="2007" name="Photosyn. Res.">
        <title>Complete nucleotide sequence of the freshwater unicellular cyanobacterium Synechococcus elongatus PCC 6301 chromosome: gene content and organization.</title>
        <authorList>
            <person name="Sugita C."/>
            <person name="Ogata K."/>
            <person name="Shikata M."/>
            <person name="Jikuya H."/>
            <person name="Takano J."/>
            <person name="Furumichi M."/>
            <person name="Kanehisa M."/>
            <person name="Omata T."/>
            <person name="Sugiura M."/>
            <person name="Sugita M."/>
        </authorList>
    </citation>
    <scope>NUCLEOTIDE SEQUENCE [LARGE SCALE GENOMIC DNA]</scope>
    <source>
        <strain evidence="7">ATCC 27144 / PCC 6301 / SAUG 1402/1</strain>
    </source>
</reference>
<dbReference type="GO" id="GO:0003676">
    <property type="term" value="F:nucleic acid binding"/>
    <property type="evidence" value="ECO:0007669"/>
    <property type="project" value="InterPro"/>
</dbReference>
<dbReference type="NCBIfam" id="TIGR00536">
    <property type="entry name" value="hemK_fam"/>
    <property type="match status" value="1"/>
</dbReference>
<evidence type="ECO:0000256" key="2">
    <source>
        <dbReference type="ARBA" id="ARBA00022679"/>
    </source>
</evidence>
<organism evidence="6 7">
    <name type="scientific">Synechococcus sp. (strain ATCC 27144 / PCC 6301 / SAUG 1402/1)</name>
    <name type="common">Anacystis nidulans</name>
    <dbReference type="NCBI Taxonomy" id="269084"/>
    <lineage>
        <taxon>Bacteria</taxon>
        <taxon>Bacillati</taxon>
        <taxon>Cyanobacteriota</taxon>
        <taxon>Cyanophyceae</taxon>
        <taxon>Synechococcales</taxon>
        <taxon>Synechococcaceae</taxon>
        <taxon>Synechococcus</taxon>
    </lineage>
</organism>
<keyword evidence="3 4" id="KW-0949">S-adenosyl-L-methionine</keyword>
<dbReference type="Pfam" id="PF05175">
    <property type="entry name" value="MTS"/>
    <property type="match status" value="1"/>
</dbReference>
<sequence length="293" mass="32631">MATTTWQAVLTWRSHQQQLAPDIDRQELDWLLREVAGVPLERQRWAAPGDRLELRCPLAAIADLWQQRIRQRCPVQYLAGHAPWRDLELQVSPAVLIPRPETELIIDLAIAWSQAEPARQTGFWADLGTGSGAIAIALARALPQITVLAVDDSAEALAIARNNAARYGLSDRIRWYQGSWLVPLADYRGQLQAIISNPPYIPTQEWQALEPEVRDHEPRQALESGPDGLEALRHLAQAAPDYLRSLGLWLCEHMAGQSTAVTALLAAIPGYSEIQSHRDLAGRDRFVSASWSA</sequence>
<keyword evidence="2 4" id="KW-0808">Transferase</keyword>
<dbReference type="InterPro" id="IPR007848">
    <property type="entry name" value="Small_mtfrase_dom"/>
</dbReference>
<dbReference type="KEGG" id="syc:syc2231_c"/>